<dbReference type="AlphaFoldDB" id="A0A9X3S8F4"/>
<evidence type="ECO:0000313" key="1">
    <source>
        <dbReference type="EMBL" id="MDA0182119.1"/>
    </source>
</evidence>
<protein>
    <submittedName>
        <fullName evidence="1">Uncharacterized protein</fullName>
    </submittedName>
</protein>
<proteinExistence type="predicted"/>
<comment type="caution">
    <text evidence="1">The sequence shown here is derived from an EMBL/GenBank/DDBJ whole genome shotgun (WGS) entry which is preliminary data.</text>
</comment>
<organism evidence="1 2">
    <name type="scientific">Solirubrobacter phytolaccae</name>
    <dbReference type="NCBI Taxonomy" id="1404360"/>
    <lineage>
        <taxon>Bacteria</taxon>
        <taxon>Bacillati</taxon>
        <taxon>Actinomycetota</taxon>
        <taxon>Thermoleophilia</taxon>
        <taxon>Solirubrobacterales</taxon>
        <taxon>Solirubrobacteraceae</taxon>
        <taxon>Solirubrobacter</taxon>
    </lineage>
</organism>
<keyword evidence="2" id="KW-1185">Reference proteome</keyword>
<accession>A0A9X3S8F4</accession>
<gene>
    <name evidence="1" type="ORF">OJ997_17570</name>
</gene>
<dbReference type="Proteomes" id="UP001147653">
    <property type="component" value="Unassembled WGS sequence"/>
</dbReference>
<dbReference type="RefSeq" id="WP_270026480.1">
    <property type="nucleotide sequence ID" value="NZ_JAPDDP010000031.1"/>
</dbReference>
<dbReference type="EMBL" id="JAPDDP010000031">
    <property type="protein sequence ID" value="MDA0182119.1"/>
    <property type="molecule type" value="Genomic_DNA"/>
</dbReference>
<reference evidence="1" key="1">
    <citation type="submission" date="2022-10" db="EMBL/GenBank/DDBJ databases">
        <title>The WGS of Solirubrobacter phytolaccae KCTC 29190.</title>
        <authorList>
            <person name="Jiang Z."/>
        </authorList>
    </citation>
    <scope>NUCLEOTIDE SEQUENCE</scope>
    <source>
        <strain evidence="1">KCTC 29190</strain>
    </source>
</reference>
<sequence>MRCTAYTHAFQRPVSTGTSTWASAAGMRVEAALLNIDLPPGY</sequence>
<name>A0A9X3S8F4_9ACTN</name>
<evidence type="ECO:0000313" key="2">
    <source>
        <dbReference type="Proteomes" id="UP001147653"/>
    </source>
</evidence>